<dbReference type="AlphaFoldDB" id="A0A7W3MZL7"/>
<feature type="domain" description="Rad50/SbcC-type AAA" evidence="6">
    <location>
        <begin position="5"/>
        <end position="215"/>
    </location>
</feature>
<dbReference type="InterPro" id="IPR038729">
    <property type="entry name" value="Rad50/SbcC_AAA"/>
</dbReference>
<sequence>MRPLRLHLENFGSFRAPTSVDFHDVDYFVLVGPTGAGKSTVIDAICFALYGTVPRWGDEKKTGLALAPSATSGKVGLVFESGGRRYGIVRSLVRGGRGTVTTREARLDELDPAVDPALGITELLGAVVRNLAEGEHVTAETQRLTGLEYRYFTQCVILPQGRFADFLHAMPSKRQELLIQLLDAEVFDAVKQRAADEEKQARAAVQAAEGQLASLADADEAAERAAVRRVEELKDLADRVHAQIGALRGLDGRVTELETALREARGALEALGAVAMPPYVPTLADDLRAAAEEAGRLAGEATRREAEELKAEEELSALGDKAALTLALRAHTEHGRLTSEIATTRTGLDAARADEERARRELDEATARREQAERDLQRTRDQHAAADLARRLEVGEPCPVCRHPVAEPPSHPAPAAFDQAERHVADCRAEEERTRRRHRETETRLLKAEQSLSNLQAQLAVREEQIQVHPDAAELRRTLTAIEEAEHGLRQARQAARAARTAAADAERHQTRLRQEAARALRELDAVRDTLVPLGAPPLDRDDLHAAWTALLTWCHGERGRRRQAADDLERHLDGARRERDAARDALCALLADKGVPVPHPPDPDAIVRAAATACTRAEGDLERVRDQRRRAERLREQIRVHREEAEVAHELALRLRANNFESWLCGEALGLLVAAASQTLRELSDGQFELVLDARNTIEVIDYAEGGMRRNVRTLSGGETFQASLALALALSDQVAGLAAGAARSLDSIFLDEGFGTLDPATLDTVATTLERLSATGDRMVGIVTHVPALAERVPVRYEITRDSAGSHVEKKTT</sequence>
<dbReference type="Gene3D" id="3.40.50.300">
    <property type="entry name" value="P-loop containing nucleotide triphosphate hydrolases"/>
    <property type="match status" value="2"/>
</dbReference>
<evidence type="ECO:0000313" key="8">
    <source>
        <dbReference type="Proteomes" id="UP000539313"/>
    </source>
</evidence>
<organism evidence="7 8">
    <name type="scientific">Thermomonospora cellulosilytica</name>
    <dbReference type="NCBI Taxonomy" id="1411118"/>
    <lineage>
        <taxon>Bacteria</taxon>
        <taxon>Bacillati</taxon>
        <taxon>Actinomycetota</taxon>
        <taxon>Actinomycetes</taxon>
        <taxon>Streptosporangiales</taxon>
        <taxon>Thermomonosporaceae</taxon>
        <taxon>Thermomonospora</taxon>
    </lineage>
</organism>
<feature type="coiled-coil region" evidence="4">
    <location>
        <begin position="438"/>
        <end position="530"/>
    </location>
</feature>
<evidence type="ECO:0000256" key="2">
    <source>
        <dbReference type="ARBA" id="ARBA00011322"/>
    </source>
</evidence>
<dbReference type="Pfam" id="PF13558">
    <property type="entry name" value="SbcC_Walker_B"/>
    <property type="match status" value="1"/>
</dbReference>
<dbReference type="PANTHER" id="PTHR32114">
    <property type="entry name" value="ABC TRANSPORTER ABCH.3"/>
    <property type="match status" value="1"/>
</dbReference>
<dbReference type="RefSeq" id="WP_182706142.1">
    <property type="nucleotide sequence ID" value="NZ_JACJII010000001.1"/>
</dbReference>
<gene>
    <name evidence="7" type="ORF">HNR21_003686</name>
</gene>
<name>A0A7W3MZL7_9ACTN</name>
<reference evidence="7 8" key="1">
    <citation type="submission" date="2020-08" db="EMBL/GenBank/DDBJ databases">
        <title>Sequencing the genomes of 1000 actinobacteria strains.</title>
        <authorList>
            <person name="Klenk H.-P."/>
        </authorList>
    </citation>
    <scope>NUCLEOTIDE SEQUENCE [LARGE SCALE GENOMIC DNA]</scope>
    <source>
        <strain evidence="7 8">DSM 45823</strain>
    </source>
</reference>
<proteinExistence type="inferred from homology"/>
<evidence type="ECO:0000313" key="7">
    <source>
        <dbReference type="EMBL" id="MBA9004804.1"/>
    </source>
</evidence>
<keyword evidence="7" id="KW-0378">Hydrolase</keyword>
<accession>A0A7W3MZL7</accession>
<comment type="caution">
    <text evidence="7">The sequence shown here is derived from an EMBL/GenBank/DDBJ whole genome shotgun (WGS) entry which is preliminary data.</text>
</comment>
<dbReference type="EMBL" id="JACJII010000001">
    <property type="protein sequence ID" value="MBA9004804.1"/>
    <property type="molecule type" value="Genomic_DNA"/>
</dbReference>
<dbReference type="PANTHER" id="PTHR32114:SF2">
    <property type="entry name" value="ABC TRANSPORTER ABCH.3"/>
    <property type="match status" value="1"/>
</dbReference>
<feature type="region of interest" description="Disordered" evidence="5">
    <location>
        <begin position="349"/>
        <end position="380"/>
    </location>
</feature>
<dbReference type="GO" id="GO:0006302">
    <property type="term" value="P:double-strand break repair"/>
    <property type="evidence" value="ECO:0007669"/>
    <property type="project" value="InterPro"/>
</dbReference>
<evidence type="ECO:0000256" key="3">
    <source>
        <dbReference type="ARBA" id="ARBA00013368"/>
    </source>
</evidence>
<feature type="compositionally biased region" description="Basic and acidic residues" evidence="5">
    <location>
        <begin position="351"/>
        <end position="380"/>
    </location>
</feature>
<dbReference type="Pfam" id="PF13476">
    <property type="entry name" value="AAA_23"/>
    <property type="match status" value="1"/>
</dbReference>
<evidence type="ECO:0000259" key="6">
    <source>
        <dbReference type="Pfam" id="PF13476"/>
    </source>
</evidence>
<dbReference type="SUPFAM" id="SSF52540">
    <property type="entry name" value="P-loop containing nucleoside triphosphate hydrolases"/>
    <property type="match status" value="1"/>
</dbReference>
<evidence type="ECO:0000256" key="1">
    <source>
        <dbReference type="ARBA" id="ARBA00006930"/>
    </source>
</evidence>
<protein>
    <recommendedName>
        <fullName evidence="3">Nuclease SbcCD subunit C</fullName>
    </recommendedName>
</protein>
<dbReference type="InterPro" id="IPR027417">
    <property type="entry name" value="P-loop_NTPase"/>
</dbReference>
<comment type="similarity">
    <text evidence="1">Belongs to the SMC family. SbcC subfamily.</text>
</comment>
<keyword evidence="7" id="KW-0269">Exonuclease</keyword>
<dbReference type="GO" id="GO:0004527">
    <property type="term" value="F:exonuclease activity"/>
    <property type="evidence" value="ECO:0007669"/>
    <property type="project" value="UniProtKB-KW"/>
</dbReference>
<keyword evidence="4" id="KW-0175">Coiled coil</keyword>
<keyword evidence="7" id="KW-0540">Nuclease</keyword>
<evidence type="ECO:0000256" key="4">
    <source>
        <dbReference type="SAM" id="Coils"/>
    </source>
</evidence>
<dbReference type="GO" id="GO:0016887">
    <property type="term" value="F:ATP hydrolysis activity"/>
    <property type="evidence" value="ECO:0007669"/>
    <property type="project" value="InterPro"/>
</dbReference>
<comment type="subunit">
    <text evidence="2">Heterodimer of SbcC and SbcD.</text>
</comment>
<evidence type="ECO:0000256" key="5">
    <source>
        <dbReference type="SAM" id="MobiDB-lite"/>
    </source>
</evidence>
<feature type="coiled-coil region" evidence="4">
    <location>
        <begin position="615"/>
        <end position="652"/>
    </location>
</feature>
<keyword evidence="8" id="KW-1185">Reference proteome</keyword>
<dbReference type="Proteomes" id="UP000539313">
    <property type="component" value="Unassembled WGS sequence"/>
</dbReference>